<proteinExistence type="inferred from homology"/>
<feature type="transmembrane region" description="Helical" evidence="6">
    <location>
        <begin position="462"/>
        <end position="488"/>
    </location>
</feature>
<comment type="subcellular location">
    <subcellularLocation>
        <location evidence="1">Membrane</location>
        <topology evidence="1">Multi-pass membrane protein</topology>
    </subcellularLocation>
</comment>
<gene>
    <name evidence="8" type="ORF">IPOD504_LOCUS13476</name>
</gene>
<feature type="transmembrane region" description="Helical" evidence="6">
    <location>
        <begin position="390"/>
        <end position="409"/>
    </location>
</feature>
<dbReference type="InterPro" id="IPR006153">
    <property type="entry name" value="Cation/H_exchanger_TM"/>
</dbReference>
<organism evidence="8 9">
    <name type="scientific">Iphiclides podalirius</name>
    <name type="common">scarce swallowtail</name>
    <dbReference type="NCBI Taxonomy" id="110791"/>
    <lineage>
        <taxon>Eukaryota</taxon>
        <taxon>Metazoa</taxon>
        <taxon>Ecdysozoa</taxon>
        <taxon>Arthropoda</taxon>
        <taxon>Hexapoda</taxon>
        <taxon>Insecta</taxon>
        <taxon>Pterygota</taxon>
        <taxon>Neoptera</taxon>
        <taxon>Endopterygota</taxon>
        <taxon>Lepidoptera</taxon>
        <taxon>Glossata</taxon>
        <taxon>Ditrysia</taxon>
        <taxon>Papilionoidea</taxon>
        <taxon>Papilionidae</taxon>
        <taxon>Papilioninae</taxon>
        <taxon>Iphiclides</taxon>
    </lineage>
</organism>
<evidence type="ECO:0000313" key="8">
    <source>
        <dbReference type="EMBL" id="CAH2066543.1"/>
    </source>
</evidence>
<dbReference type="InterPro" id="IPR051843">
    <property type="entry name" value="CPA1_transporter"/>
</dbReference>
<feature type="non-terminal residue" evidence="8">
    <location>
        <position position="1079"/>
    </location>
</feature>
<comment type="similarity">
    <text evidence="2">Belongs to the monovalent cation:proton antiporter 1 (CPA1) transporter (TC 2.A.36) family.</text>
</comment>
<evidence type="ECO:0000256" key="5">
    <source>
        <dbReference type="ARBA" id="ARBA00023136"/>
    </source>
</evidence>
<feature type="transmembrane region" description="Helical" evidence="6">
    <location>
        <begin position="687"/>
        <end position="704"/>
    </location>
</feature>
<feature type="transmembrane region" description="Helical" evidence="6">
    <location>
        <begin position="840"/>
        <end position="860"/>
    </location>
</feature>
<feature type="transmembrane region" description="Helical" evidence="6">
    <location>
        <begin position="880"/>
        <end position="912"/>
    </location>
</feature>
<keyword evidence="9" id="KW-1185">Reference proteome</keyword>
<dbReference type="Proteomes" id="UP000837857">
    <property type="component" value="Chromosome 4"/>
</dbReference>
<dbReference type="PANTHER" id="PTHR31102:SF1">
    <property type="entry name" value="CATION_H+ EXCHANGER DOMAIN-CONTAINING PROTEIN"/>
    <property type="match status" value="1"/>
</dbReference>
<name>A0ABN8IXM6_9NEOP</name>
<feature type="transmembrane region" description="Helical" evidence="6">
    <location>
        <begin position="169"/>
        <end position="192"/>
    </location>
</feature>
<evidence type="ECO:0000259" key="7">
    <source>
        <dbReference type="Pfam" id="PF00999"/>
    </source>
</evidence>
<feature type="transmembrane region" description="Helical" evidence="6">
    <location>
        <begin position="933"/>
        <end position="955"/>
    </location>
</feature>
<feature type="transmembrane region" description="Helical" evidence="6">
    <location>
        <begin position="632"/>
        <end position="650"/>
    </location>
</feature>
<feature type="transmembrane region" description="Helical" evidence="6">
    <location>
        <begin position="773"/>
        <end position="794"/>
    </location>
</feature>
<feature type="transmembrane region" description="Helical" evidence="6">
    <location>
        <begin position="56"/>
        <end position="73"/>
    </location>
</feature>
<feature type="domain" description="Cation/H+ exchanger transmembrane" evidence="7">
    <location>
        <begin position="673"/>
        <end position="1053"/>
    </location>
</feature>
<evidence type="ECO:0000313" key="9">
    <source>
        <dbReference type="Proteomes" id="UP000837857"/>
    </source>
</evidence>
<evidence type="ECO:0000256" key="2">
    <source>
        <dbReference type="ARBA" id="ARBA00007367"/>
    </source>
</evidence>
<dbReference type="Pfam" id="PF00999">
    <property type="entry name" value="Na_H_Exchanger"/>
    <property type="match status" value="2"/>
</dbReference>
<feature type="transmembrane region" description="Helical" evidence="6">
    <location>
        <begin position="79"/>
        <end position="97"/>
    </location>
</feature>
<sequence>MTEHDGIARVEINETIKNISMEIDGSKTNSLSVDRTSTFSSKLLEVVPSKRELKQYFAVILCGFTLWCTSWFVLQDAVLPGTAIFNMAGIVVAGYVFGHVLERYTTISAMAGMTLVGALYRSFGQTNILEDPVADNIDYHLRRIYPVLILTKGPLSWNWPYIKNNSVKVFLLATLPWIVECLSTAIFTHVLLEYPWYWGLHLGSILSSVSPAVVVPTVMALNSKGFGRRNKIALLVANAGGLDTTFTEGMFGVINSAIFYPAPPAYRVIKAVLAIFVGIGLGVAWGVVSDTLPNHTDPYVATLRSLLIFSGGIFLTYASGYLGWGGTSGVAVMVCAVTAATRWSRRDWPINSNPVATVYKVLWLIFEPMLFTLSGYFLEVSQMTLKELGLIVACLFLALLLRLLTAFLIAIANRLSIKESLFVAVTWIPKAIVEAVLVRAATDSLWKDGTSEQDKKIAAQHANIIVIAILLMTTLGSGLTTILGPILLSQDSKIRDSDFHNSASIPPLHSYDFKIINMFTEATISSRAICYETESNSFNAIQGAEMKLDKRIYDKHHKKEAKTACSSIIINQSLMEEHYRLLVGRASKRKTYDIMQSTSLPESSENVTSDKVIPQNILVKEKSWWTAIKLDFVHYLTLVVIGILTWGLLWSAFGNNWRWDGPWFRIAAVAVVAWGSGLLFQELTTLPPLLAALLTGIFARHFGILDMRHHINIDAFLRKIYPVIILGKASLAWDINYMKSNWRQVVALGTVPWAVEVTTTAICSHYFLDFPWLWGFMLGSIYASVSCAVIMPPVQRHTKDADRTQNWPQLICTAGGTDTALSVGVYGLIHSFMFTDAIDLYRYIKAGLTLFAGAGLGVIWGSLAKLFPHSADSYVTELRILFVLVGGLLANFFTSAVGWGGTGGVAVLACNATAAKYWSEKGWKLNQNPASTAYRVLWSACEPMLFAYTGTFFVIHTTLSDTMIKGFGILVITLTTRLLTTALVCWNLSMKEKLFICCTWIPKSIVEAVLSPLAIDTLLMKNAGEDHEMRQAEDIMRLLVQAILITTPIGFLLTKHLGPFLLCKQRKGNKTDLESHKSP</sequence>
<evidence type="ECO:0000256" key="6">
    <source>
        <dbReference type="SAM" id="Phobius"/>
    </source>
</evidence>
<dbReference type="PANTHER" id="PTHR31102">
    <property type="match status" value="1"/>
</dbReference>
<feature type="domain" description="Cation/H+ exchanger transmembrane" evidence="7">
    <location>
        <begin position="79"/>
        <end position="481"/>
    </location>
</feature>
<reference evidence="8" key="1">
    <citation type="submission" date="2022-03" db="EMBL/GenBank/DDBJ databases">
        <authorList>
            <person name="Martin H S."/>
        </authorList>
    </citation>
    <scope>NUCLEOTIDE SEQUENCE</scope>
</reference>
<feature type="transmembrane region" description="Helical" evidence="6">
    <location>
        <begin position="967"/>
        <end position="987"/>
    </location>
</feature>
<evidence type="ECO:0000256" key="3">
    <source>
        <dbReference type="ARBA" id="ARBA00022692"/>
    </source>
</evidence>
<accession>A0ABN8IXM6</accession>
<feature type="transmembrane region" description="Helical" evidence="6">
    <location>
        <begin position="307"/>
        <end position="340"/>
    </location>
</feature>
<feature type="transmembrane region" description="Helical" evidence="6">
    <location>
        <begin position="198"/>
        <end position="221"/>
    </location>
</feature>
<protein>
    <recommendedName>
        <fullName evidence="7">Cation/H+ exchanger transmembrane domain-containing protein</fullName>
    </recommendedName>
</protein>
<keyword evidence="4 6" id="KW-1133">Transmembrane helix</keyword>
<feature type="transmembrane region" description="Helical" evidence="6">
    <location>
        <begin position="268"/>
        <end position="287"/>
    </location>
</feature>
<evidence type="ECO:0000256" key="4">
    <source>
        <dbReference type="ARBA" id="ARBA00022989"/>
    </source>
</evidence>
<evidence type="ECO:0000256" key="1">
    <source>
        <dbReference type="ARBA" id="ARBA00004141"/>
    </source>
</evidence>
<feature type="transmembrane region" description="Helical" evidence="6">
    <location>
        <begin position="361"/>
        <end position="378"/>
    </location>
</feature>
<keyword evidence="3 6" id="KW-0812">Transmembrane</keyword>
<feature type="transmembrane region" description="Helical" evidence="6">
    <location>
        <begin position="1035"/>
        <end position="1054"/>
    </location>
</feature>
<feature type="transmembrane region" description="Helical" evidence="6">
    <location>
        <begin position="662"/>
        <end position="680"/>
    </location>
</feature>
<keyword evidence="5 6" id="KW-0472">Membrane</keyword>
<dbReference type="EMBL" id="OW152816">
    <property type="protein sequence ID" value="CAH2066543.1"/>
    <property type="molecule type" value="Genomic_DNA"/>
</dbReference>